<dbReference type="PANTHER" id="PTHR43135:SF3">
    <property type="entry name" value="ALPHA-D-RIBOSE 1-METHYLPHOSPHONATE 5-TRIPHOSPHATE DIPHOSPHATASE"/>
    <property type="match status" value="1"/>
</dbReference>
<sequence length="364" mass="38071">MRALTITNARVFDGTRLSEPRSVRIIDGLIDESRAGAAHDEVVDAEGGVLLPGLIDGHVHIDDPGQTLTLARWGVSTALDMGAKDPGLIRECRDQTGRTSLRSAGFPAGPVTGTHIARLGYPAWIAIAEADDAVGWVAQRAAEGSDYIKVLLEPQIPGQPEPLSPTTAAAVVDAAHAGGRRVVMHTTTVDTVRIAVTAGADVFTHSPLAGAPDAELVQQIVDADTVAVPTLSMMKALADHWPFPVRPPEVAFENALAWVGALHRAGVSIVAGTDANADPATPARVPHGESLHDELALMVEAGLTPVDALRAATEVSANRFGLSDRGAIRSGLRADLLLVAADPTVDIAATRDIRGVWIAGERVR</sequence>
<feature type="domain" description="Amidohydrolase-related" evidence="1">
    <location>
        <begin position="49"/>
        <end position="363"/>
    </location>
</feature>
<dbReference type="Gene3D" id="3.40.50.10910">
    <property type="entry name" value="Amidohydrolase"/>
    <property type="match status" value="1"/>
</dbReference>
<organism evidence="2">
    <name type="scientific">Nakamurella sp. A5-74</name>
    <dbReference type="NCBI Taxonomy" id="3158264"/>
    <lineage>
        <taxon>Bacteria</taxon>
        <taxon>Bacillati</taxon>
        <taxon>Actinomycetota</taxon>
        <taxon>Actinomycetes</taxon>
        <taxon>Nakamurellales</taxon>
        <taxon>Nakamurellaceae</taxon>
        <taxon>Nakamurella</taxon>
    </lineage>
</organism>
<dbReference type="InterPro" id="IPR011059">
    <property type="entry name" value="Metal-dep_hydrolase_composite"/>
</dbReference>
<evidence type="ECO:0000313" key="2">
    <source>
        <dbReference type="EMBL" id="XCG61805.1"/>
    </source>
</evidence>
<dbReference type="EMBL" id="CP159218">
    <property type="protein sequence ID" value="XCG61805.1"/>
    <property type="molecule type" value="Genomic_DNA"/>
</dbReference>
<reference evidence="2" key="1">
    <citation type="submission" date="2024-05" db="EMBL/GenBank/DDBJ databases">
        <authorList>
            <person name="Cai S.Y."/>
            <person name="Jin L.M."/>
            <person name="Li H.R."/>
        </authorList>
    </citation>
    <scope>NUCLEOTIDE SEQUENCE</scope>
    <source>
        <strain evidence="2">A5-74</strain>
    </source>
</reference>
<evidence type="ECO:0000259" key="1">
    <source>
        <dbReference type="Pfam" id="PF01979"/>
    </source>
</evidence>
<dbReference type="Pfam" id="PF01979">
    <property type="entry name" value="Amidohydro_1"/>
    <property type="match status" value="1"/>
</dbReference>
<name>A0AAU8DJ27_9ACTN</name>
<dbReference type="InterPro" id="IPR032466">
    <property type="entry name" value="Metal_Hydrolase"/>
</dbReference>
<protein>
    <submittedName>
        <fullName evidence="2">Amidohydrolase family protein</fullName>
    </submittedName>
</protein>
<dbReference type="AlphaFoldDB" id="A0AAU8DJ27"/>
<dbReference type="Gene3D" id="1.20.58.520">
    <property type="entry name" value="Amidohydrolase"/>
    <property type="match status" value="1"/>
</dbReference>
<dbReference type="InterPro" id="IPR006680">
    <property type="entry name" value="Amidohydro-rel"/>
</dbReference>
<dbReference type="Gene3D" id="3.30.110.90">
    <property type="entry name" value="Amidohydrolase"/>
    <property type="match status" value="1"/>
</dbReference>
<dbReference type="Gene3D" id="2.30.40.10">
    <property type="entry name" value="Urease, subunit C, domain 1"/>
    <property type="match status" value="1"/>
</dbReference>
<dbReference type="PANTHER" id="PTHR43135">
    <property type="entry name" value="ALPHA-D-RIBOSE 1-METHYLPHOSPHONATE 5-TRIPHOSPHATE DIPHOSPHATASE"/>
    <property type="match status" value="1"/>
</dbReference>
<accession>A0AAU8DJ27</accession>
<dbReference type="SUPFAM" id="SSF51556">
    <property type="entry name" value="Metallo-dependent hydrolases"/>
    <property type="match status" value="1"/>
</dbReference>
<dbReference type="GO" id="GO:0016810">
    <property type="term" value="F:hydrolase activity, acting on carbon-nitrogen (but not peptide) bonds"/>
    <property type="evidence" value="ECO:0007669"/>
    <property type="project" value="InterPro"/>
</dbReference>
<proteinExistence type="predicted"/>
<gene>
    <name evidence="2" type="ORF">ABLG96_10915</name>
</gene>
<dbReference type="SUPFAM" id="SSF51338">
    <property type="entry name" value="Composite domain of metallo-dependent hydrolases"/>
    <property type="match status" value="1"/>
</dbReference>
<dbReference type="InterPro" id="IPR051781">
    <property type="entry name" value="Metallo-dep_Hydrolase"/>
</dbReference>
<dbReference type="RefSeq" id="WP_353647421.1">
    <property type="nucleotide sequence ID" value="NZ_CP159218.1"/>
</dbReference>